<evidence type="ECO:0000313" key="2">
    <source>
        <dbReference type="Proteomes" id="UP000230069"/>
    </source>
</evidence>
<sequence length="68" mass="7484">MGPSGVQGLLPNPPTCIVHKRRDSFFIHNISSSAFKQCEREIKSAILLNPTELVFFVFAPTSFASISC</sequence>
<dbReference type="Proteomes" id="UP000230069">
    <property type="component" value="Unassembled WGS sequence"/>
</dbReference>
<accession>A0A2G5C9E0</accession>
<evidence type="ECO:0000313" key="1">
    <source>
        <dbReference type="EMBL" id="PIA27906.1"/>
    </source>
</evidence>
<keyword evidence="2" id="KW-1185">Reference proteome</keyword>
<dbReference type="AlphaFoldDB" id="A0A2G5C9E0"/>
<reference evidence="1 2" key="1">
    <citation type="submission" date="2017-09" db="EMBL/GenBank/DDBJ databases">
        <title>WGS assembly of Aquilegia coerulea Goldsmith.</title>
        <authorList>
            <person name="Hodges S."/>
            <person name="Kramer E."/>
            <person name="Nordborg M."/>
            <person name="Tomkins J."/>
            <person name="Borevitz J."/>
            <person name="Derieg N."/>
            <person name="Yan J."/>
            <person name="Mihaltcheva S."/>
            <person name="Hayes R.D."/>
            <person name="Rokhsar D."/>
        </authorList>
    </citation>
    <scope>NUCLEOTIDE SEQUENCE [LARGE SCALE GENOMIC DNA]</scope>
    <source>
        <strain evidence="2">cv. Goldsmith</strain>
    </source>
</reference>
<proteinExistence type="predicted"/>
<gene>
    <name evidence="1" type="ORF">AQUCO_07400027v1</name>
</gene>
<protein>
    <submittedName>
        <fullName evidence="1">Uncharacterized protein</fullName>
    </submittedName>
</protein>
<organism evidence="1 2">
    <name type="scientific">Aquilegia coerulea</name>
    <name type="common">Rocky mountain columbine</name>
    <dbReference type="NCBI Taxonomy" id="218851"/>
    <lineage>
        <taxon>Eukaryota</taxon>
        <taxon>Viridiplantae</taxon>
        <taxon>Streptophyta</taxon>
        <taxon>Embryophyta</taxon>
        <taxon>Tracheophyta</taxon>
        <taxon>Spermatophyta</taxon>
        <taxon>Magnoliopsida</taxon>
        <taxon>Ranunculales</taxon>
        <taxon>Ranunculaceae</taxon>
        <taxon>Thalictroideae</taxon>
        <taxon>Aquilegia</taxon>
    </lineage>
</organism>
<dbReference type="EMBL" id="KZ305091">
    <property type="protein sequence ID" value="PIA27906.1"/>
    <property type="molecule type" value="Genomic_DNA"/>
</dbReference>
<dbReference type="InParanoid" id="A0A2G5C9E0"/>
<name>A0A2G5C9E0_AQUCA</name>